<dbReference type="EMBL" id="AWSO01000002">
    <property type="protein sequence ID" value="ESK98304.1"/>
    <property type="molecule type" value="Genomic_DNA"/>
</dbReference>
<dbReference type="KEGG" id="mrr:Moror_54"/>
<evidence type="ECO:0000313" key="2">
    <source>
        <dbReference type="Proteomes" id="UP000017559"/>
    </source>
</evidence>
<sequence length="125" mass="14222">MVNLVTWAWWVSFVNIDFAFYLLNVKLLAPTVSSFGGEDCILNLAGRRGIDAQGSYLGMVNEEGMQMVPEARICVRRSCLLGWERSSHPIPNRIIQSSNYDHSTYLKRFMAYSFRAVRKEGLPDA</sequence>
<name>V2Z2W3_MONRO</name>
<evidence type="ECO:0000313" key="1">
    <source>
        <dbReference type="EMBL" id="ESK98304.1"/>
    </source>
</evidence>
<protein>
    <submittedName>
        <fullName evidence="1">Uncharacterized protein</fullName>
    </submittedName>
</protein>
<gene>
    <name evidence="1" type="ORF">Moror_54</name>
</gene>
<accession>V2Z2W3</accession>
<keyword evidence="2" id="KW-1185">Reference proteome</keyword>
<proteinExistence type="predicted"/>
<organism evidence="1 2">
    <name type="scientific">Moniliophthora roreri (strain MCA 2997)</name>
    <name type="common">Cocoa frosty pod rot fungus</name>
    <name type="synonym">Crinipellis roreri</name>
    <dbReference type="NCBI Taxonomy" id="1381753"/>
    <lineage>
        <taxon>Eukaryota</taxon>
        <taxon>Fungi</taxon>
        <taxon>Dikarya</taxon>
        <taxon>Basidiomycota</taxon>
        <taxon>Agaricomycotina</taxon>
        <taxon>Agaricomycetes</taxon>
        <taxon>Agaricomycetidae</taxon>
        <taxon>Agaricales</taxon>
        <taxon>Marasmiineae</taxon>
        <taxon>Marasmiaceae</taxon>
        <taxon>Moniliophthora</taxon>
    </lineage>
</organism>
<dbReference type="AlphaFoldDB" id="V2Z2W3"/>
<reference evidence="1 2" key="1">
    <citation type="journal article" date="2014" name="BMC Genomics">
        <title>Genome and secretome analysis of the hemibiotrophic fungal pathogen, Moniliophthora roreri, which causes frosty pod rot disease of cacao: mechanisms of the biotrophic and necrotrophic phases.</title>
        <authorList>
            <person name="Meinhardt L.W."/>
            <person name="Costa G.G.L."/>
            <person name="Thomazella D.P.T."/>
            <person name="Teixeira P.J.P.L."/>
            <person name="Carazzolle M.F."/>
            <person name="Schuster S.C."/>
            <person name="Carlson J.E."/>
            <person name="Guiltinan M.J."/>
            <person name="Mieczkowski P."/>
            <person name="Farmer A."/>
            <person name="Ramaraj T."/>
            <person name="Crozier J."/>
            <person name="Davis R.E."/>
            <person name="Shao J."/>
            <person name="Melnick R.L."/>
            <person name="Pereira G.A.G."/>
            <person name="Bailey B.A."/>
        </authorList>
    </citation>
    <scope>NUCLEOTIDE SEQUENCE [LARGE SCALE GENOMIC DNA]</scope>
    <source>
        <strain evidence="1 2">MCA 2997</strain>
    </source>
</reference>
<comment type="caution">
    <text evidence="1">The sequence shown here is derived from an EMBL/GenBank/DDBJ whole genome shotgun (WGS) entry which is preliminary data.</text>
</comment>
<dbReference type="Proteomes" id="UP000017559">
    <property type="component" value="Unassembled WGS sequence"/>
</dbReference>
<dbReference type="HOGENOM" id="CLU_1993196_0_0_1"/>